<keyword evidence="5" id="KW-0804">Transcription</keyword>
<keyword evidence="3" id="KW-0731">Sigma factor</keyword>
<evidence type="ECO:0000313" key="9">
    <source>
        <dbReference type="EMBL" id="USQ76262.1"/>
    </source>
</evidence>
<gene>
    <name evidence="9" type="ORF">NF557_16995</name>
</gene>
<keyword evidence="10" id="KW-1185">Reference proteome</keyword>
<dbReference type="InterPro" id="IPR036388">
    <property type="entry name" value="WH-like_DNA-bd_sf"/>
</dbReference>
<evidence type="ECO:0000259" key="8">
    <source>
        <dbReference type="Pfam" id="PF08281"/>
    </source>
</evidence>
<dbReference type="Gene3D" id="1.10.1740.10">
    <property type="match status" value="1"/>
</dbReference>
<dbReference type="SUPFAM" id="SSF88659">
    <property type="entry name" value="Sigma3 and sigma4 domains of RNA polymerase sigma factors"/>
    <property type="match status" value="1"/>
</dbReference>
<evidence type="ECO:0000256" key="1">
    <source>
        <dbReference type="ARBA" id="ARBA00010641"/>
    </source>
</evidence>
<evidence type="ECO:0000256" key="3">
    <source>
        <dbReference type="ARBA" id="ARBA00023082"/>
    </source>
</evidence>
<dbReference type="Pfam" id="PF04542">
    <property type="entry name" value="Sigma70_r2"/>
    <property type="match status" value="1"/>
</dbReference>
<evidence type="ECO:0000313" key="10">
    <source>
        <dbReference type="Proteomes" id="UP001056535"/>
    </source>
</evidence>
<dbReference type="RefSeq" id="WP_252620957.1">
    <property type="nucleotide sequence ID" value="NZ_CP099490.1"/>
</dbReference>
<feature type="domain" description="RNA polymerase sigma factor 70 region 4 type 2" evidence="8">
    <location>
        <begin position="147"/>
        <end position="195"/>
    </location>
</feature>
<protein>
    <submittedName>
        <fullName evidence="9">RNA polymerase sigma factor</fullName>
    </submittedName>
</protein>
<feature type="region of interest" description="Disordered" evidence="6">
    <location>
        <begin position="206"/>
        <end position="247"/>
    </location>
</feature>
<dbReference type="Pfam" id="PF08281">
    <property type="entry name" value="Sigma70_r4_2"/>
    <property type="match status" value="1"/>
</dbReference>
<evidence type="ECO:0000256" key="2">
    <source>
        <dbReference type="ARBA" id="ARBA00023015"/>
    </source>
</evidence>
<dbReference type="Gene3D" id="1.10.10.10">
    <property type="entry name" value="Winged helix-like DNA-binding domain superfamily/Winged helix DNA-binding domain"/>
    <property type="match status" value="1"/>
</dbReference>
<evidence type="ECO:0000256" key="6">
    <source>
        <dbReference type="SAM" id="MobiDB-lite"/>
    </source>
</evidence>
<dbReference type="InterPro" id="IPR013249">
    <property type="entry name" value="RNA_pol_sigma70_r4_t2"/>
</dbReference>
<name>A0ABY4YI16_9MICO</name>
<dbReference type="NCBIfam" id="TIGR02937">
    <property type="entry name" value="sigma70-ECF"/>
    <property type="match status" value="1"/>
</dbReference>
<dbReference type="InterPro" id="IPR013325">
    <property type="entry name" value="RNA_pol_sigma_r2"/>
</dbReference>
<dbReference type="EMBL" id="CP099490">
    <property type="protein sequence ID" value="USQ76262.1"/>
    <property type="molecule type" value="Genomic_DNA"/>
</dbReference>
<feature type="domain" description="RNA polymerase sigma-70 region 2" evidence="7">
    <location>
        <begin position="63"/>
        <end position="122"/>
    </location>
</feature>
<dbReference type="PANTHER" id="PTHR43133">
    <property type="entry name" value="RNA POLYMERASE ECF-TYPE SIGMA FACTO"/>
    <property type="match status" value="1"/>
</dbReference>
<dbReference type="PANTHER" id="PTHR43133:SF8">
    <property type="entry name" value="RNA POLYMERASE SIGMA FACTOR HI_1459-RELATED"/>
    <property type="match status" value="1"/>
</dbReference>
<dbReference type="CDD" id="cd06171">
    <property type="entry name" value="Sigma70_r4"/>
    <property type="match status" value="1"/>
</dbReference>
<dbReference type="SUPFAM" id="SSF88946">
    <property type="entry name" value="Sigma2 domain of RNA polymerase sigma factors"/>
    <property type="match status" value="1"/>
</dbReference>
<keyword evidence="4" id="KW-0238">DNA-binding</keyword>
<dbReference type="InterPro" id="IPR013324">
    <property type="entry name" value="RNA_pol_sigma_r3/r4-like"/>
</dbReference>
<evidence type="ECO:0000256" key="5">
    <source>
        <dbReference type="ARBA" id="ARBA00023163"/>
    </source>
</evidence>
<accession>A0ABY4YI16</accession>
<dbReference type="Proteomes" id="UP001056535">
    <property type="component" value="Chromosome"/>
</dbReference>
<organism evidence="9 10">
    <name type="scientific">Ornithinimicrobium cryptoxanthini</name>
    <dbReference type="NCBI Taxonomy" id="2934161"/>
    <lineage>
        <taxon>Bacteria</taxon>
        <taxon>Bacillati</taxon>
        <taxon>Actinomycetota</taxon>
        <taxon>Actinomycetes</taxon>
        <taxon>Micrococcales</taxon>
        <taxon>Ornithinimicrobiaceae</taxon>
        <taxon>Ornithinimicrobium</taxon>
    </lineage>
</organism>
<dbReference type="InterPro" id="IPR014284">
    <property type="entry name" value="RNA_pol_sigma-70_dom"/>
</dbReference>
<dbReference type="InterPro" id="IPR039425">
    <property type="entry name" value="RNA_pol_sigma-70-like"/>
</dbReference>
<keyword evidence="2" id="KW-0805">Transcription regulation</keyword>
<proteinExistence type="inferred from homology"/>
<comment type="similarity">
    <text evidence="1">Belongs to the sigma-70 factor family. ECF subfamily.</text>
</comment>
<evidence type="ECO:0000259" key="7">
    <source>
        <dbReference type="Pfam" id="PF04542"/>
    </source>
</evidence>
<evidence type="ECO:0000256" key="4">
    <source>
        <dbReference type="ARBA" id="ARBA00023125"/>
    </source>
</evidence>
<dbReference type="InterPro" id="IPR007627">
    <property type="entry name" value="RNA_pol_sigma70_r2"/>
</dbReference>
<reference evidence="9" key="1">
    <citation type="submission" date="2022-06" db="EMBL/GenBank/DDBJ databases">
        <title>Ornithinimicrobium JY.X270.</title>
        <authorList>
            <person name="Huang Y."/>
        </authorList>
    </citation>
    <scope>NUCLEOTIDE SEQUENCE</scope>
    <source>
        <strain evidence="9">JY.X270</strain>
    </source>
</reference>
<sequence>MSEHLKELVRALHASDGTAARSLLREIPATDDDSLQELALAAANGSELGTTLLVERLDESGILHRFARGALFDESAIDDVVQDSLISVATGISSFRGTAKVTSWVHRIVRNRVVDHLRRQRATAPLPEDDLGPGQRISSLIATRATVQDALAALPELYRQPVTMRDLEGRPYVEIAERLDRSLGTVKSQVSRGRALVAVSLRDLRPGQAGAAGTSPRDTRNSPSTLNSASTPADSSASTADPSGAAS</sequence>
<feature type="compositionally biased region" description="Low complexity" evidence="6">
    <location>
        <begin position="228"/>
        <end position="247"/>
    </location>
</feature>